<dbReference type="InterPro" id="IPR013154">
    <property type="entry name" value="ADH-like_N"/>
</dbReference>
<dbReference type="Pfam" id="PF00107">
    <property type="entry name" value="ADH_zinc_N"/>
    <property type="match status" value="1"/>
</dbReference>
<keyword evidence="1" id="KW-0521">NADP</keyword>
<dbReference type="SUPFAM" id="SSF50129">
    <property type="entry name" value="GroES-like"/>
    <property type="match status" value="1"/>
</dbReference>
<accession>A0A1H4BJP5</accession>
<dbReference type="Pfam" id="PF08240">
    <property type="entry name" value="ADH_N"/>
    <property type="match status" value="1"/>
</dbReference>
<dbReference type="SUPFAM" id="SSF51735">
    <property type="entry name" value="NAD(P)-binding Rossmann-fold domains"/>
    <property type="match status" value="1"/>
</dbReference>
<protein>
    <submittedName>
        <fullName evidence="3">NADPH2:quinone reductase</fullName>
    </submittedName>
</protein>
<dbReference type="InterPro" id="IPR051603">
    <property type="entry name" value="Zinc-ADH_QOR/CCCR"/>
</dbReference>
<dbReference type="OrthoDB" id="9808651at2"/>
<dbReference type="Gene3D" id="3.40.50.720">
    <property type="entry name" value="NAD(P)-binding Rossmann-like Domain"/>
    <property type="match status" value="1"/>
</dbReference>
<dbReference type="GO" id="GO:0005829">
    <property type="term" value="C:cytosol"/>
    <property type="evidence" value="ECO:0007669"/>
    <property type="project" value="TreeGrafter"/>
</dbReference>
<dbReference type="PANTHER" id="PTHR44154">
    <property type="entry name" value="QUINONE OXIDOREDUCTASE"/>
    <property type="match status" value="1"/>
</dbReference>
<dbReference type="AlphaFoldDB" id="A0A1H4BJP5"/>
<dbReference type="InterPro" id="IPR020843">
    <property type="entry name" value="ER"/>
</dbReference>
<dbReference type="FunFam" id="3.40.50.720:FF:000244">
    <property type="entry name" value="quinone oxidoreductase"/>
    <property type="match status" value="1"/>
</dbReference>
<dbReference type="GO" id="GO:0003730">
    <property type="term" value="F:mRNA 3'-UTR binding"/>
    <property type="evidence" value="ECO:0007669"/>
    <property type="project" value="TreeGrafter"/>
</dbReference>
<keyword evidence="4" id="KW-1185">Reference proteome</keyword>
<dbReference type="InterPro" id="IPR013149">
    <property type="entry name" value="ADH-like_C"/>
</dbReference>
<evidence type="ECO:0000313" key="3">
    <source>
        <dbReference type="EMBL" id="SEA48317.1"/>
    </source>
</evidence>
<dbReference type="EMBL" id="FNQN01000006">
    <property type="protein sequence ID" value="SEA48317.1"/>
    <property type="molecule type" value="Genomic_DNA"/>
</dbReference>
<proteinExistence type="predicted"/>
<evidence type="ECO:0000259" key="2">
    <source>
        <dbReference type="SMART" id="SM00829"/>
    </source>
</evidence>
<dbReference type="Proteomes" id="UP000199409">
    <property type="component" value="Unassembled WGS sequence"/>
</dbReference>
<evidence type="ECO:0000313" key="4">
    <source>
        <dbReference type="Proteomes" id="UP000199409"/>
    </source>
</evidence>
<dbReference type="Gene3D" id="3.90.180.10">
    <property type="entry name" value="Medium-chain alcohol dehydrogenases, catalytic domain"/>
    <property type="match status" value="1"/>
</dbReference>
<dbReference type="PANTHER" id="PTHR44154:SF1">
    <property type="entry name" value="QUINONE OXIDOREDUCTASE"/>
    <property type="match status" value="1"/>
</dbReference>
<dbReference type="GO" id="GO:0070402">
    <property type="term" value="F:NADPH binding"/>
    <property type="evidence" value="ECO:0007669"/>
    <property type="project" value="TreeGrafter"/>
</dbReference>
<name>A0A1H4BJP5_9BACT</name>
<reference evidence="3 4" key="1">
    <citation type="submission" date="2016-10" db="EMBL/GenBank/DDBJ databases">
        <authorList>
            <person name="de Groot N.N."/>
        </authorList>
    </citation>
    <scope>NUCLEOTIDE SEQUENCE [LARGE SCALE GENOMIC DNA]</scope>
    <source>
        <strain evidence="3 4">DSM 7343</strain>
    </source>
</reference>
<dbReference type="CDD" id="cd08253">
    <property type="entry name" value="zeta_crystallin"/>
    <property type="match status" value="1"/>
</dbReference>
<gene>
    <name evidence="3" type="ORF">SAMN05660420_02243</name>
</gene>
<dbReference type="STRING" id="37625.SAMN05660420_02243"/>
<evidence type="ECO:0000256" key="1">
    <source>
        <dbReference type="ARBA" id="ARBA00022857"/>
    </source>
</evidence>
<sequence length="320" mass="33995">MQAIQVHKFGAPEVMQLEEVPDLVPAENQLLIEVKAVGVNPVDTYIRAGVYPLKPELPYTPGKDAAGIVTAVGSAVVHRKVGDRIYVCGCPTGSYAQQLLCDEDQAFTLPDNITFTSGAALGVPYSTASFALNFRAHALPGETLLIHGASGSVGIAAIQIAKANGLRVIGTAGTQAGLDLIKSQGVIAALNHKSDNYLDALNDLTCNQGVDVILEMLANVNLDKDLKLLAKFGRIVVIGNRGRIEIDPRDTMGKNASIHGMSLFNADTKVMHQIHASIKPGLIDGRYKPIIHSELPLAEAAKAHDLVMQEGVYGKVVLIP</sequence>
<dbReference type="InterPro" id="IPR011032">
    <property type="entry name" value="GroES-like_sf"/>
</dbReference>
<dbReference type="GO" id="GO:0003960">
    <property type="term" value="F:quinone reductase (NADPH) activity"/>
    <property type="evidence" value="ECO:0007669"/>
    <property type="project" value="TreeGrafter"/>
</dbReference>
<dbReference type="RefSeq" id="WP_092348320.1">
    <property type="nucleotide sequence ID" value="NZ_FNQN01000006.1"/>
</dbReference>
<organism evidence="3 4">
    <name type="scientific">Desulfuromusa kysingii</name>
    <dbReference type="NCBI Taxonomy" id="37625"/>
    <lineage>
        <taxon>Bacteria</taxon>
        <taxon>Pseudomonadati</taxon>
        <taxon>Thermodesulfobacteriota</taxon>
        <taxon>Desulfuromonadia</taxon>
        <taxon>Desulfuromonadales</taxon>
        <taxon>Geopsychrobacteraceae</taxon>
        <taxon>Desulfuromusa</taxon>
    </lineage>
</organism>
<dbReference type="SMART" id="SM00829">
    <property type="entry name" value="PKS_ER"/>
    <property type="match status" value="1"/>
</dbReference>
<dbReference type="InterPro" id="IPR036291">
    <property type="entry name" value="NAD(P)-bd_dom_sf"/>
</dbReference>
<feature type="domain" description="Enoyl reductase (ER)" evidence="2">
    <location>
        <begin position="10"/>
        <end position="318"/>
    </location>
</feature>